<proteinExistence type="predicted"/>
<keyword evidence="1" id="KW-0472">Membrane</keyword>
<accession>A0A1I6GW81</accession>
<dbReference type="EMBL" id="FOYQ01000002">
    <property type="protein sequence ID" value="SFR46475.1"/>
    <property type="molecule type" value="Genomic_DNA"/>
</dbReference>
<dbReference type="OrthoDB" id="1466970at2"/>
<keyword evidence="1" id="KW-1133">Transmembrane helix</keyword>
<evidence type="ECO:0008006" key="4">
    <source>
        <dbReference type="Google" id="ProtNLM"/>
    </source>
</evidence>
<dbReference type="RefSeq" id="WP_092982285.1">
    <property type="nucleotide sequence ID" value="NZ_FOYQ01000002.1"/>
</dbReference>
<evidence type="ECO:0000313" key="2">
    <source>
        <dbReference type="EMBL" id="SFR46475.1"/>
    </source>
</evidence>
<evidence type="ECO:0000313" key="3">
    <source>
        <dbReference type="Proteomes" id="UP000199534"/>
    </source>
</evidence>
<dbReference type="STRING" id="400055.SAMN04490243_1813"/>
<sequence length="124" mass="14346">MGFLKRFGWYLMGLSIGLIFLAFFWKKKSQETGVEFCYLPNCRVLKALRESPLEVNEELRQYADTAAVTFLLREGDVEFDLSDPRGEPCPSYFVVGNYQGEIINLLLERCDSTTRLIRYDVVVD</sequence>
<reference evidence="2 3" key="1">
    <citation type="submission" date="2016-10" db="EMBL/GenBank/DDBJ databases">
        <authorList>
            <person name="de Groot N.N."/>
        </authorList>
    </citation>
    <scope>NUCLEOTIDE SEQUENCE [LARGE SCALE GENOMIC DNA]</scope>
    <source>
        <strain evidence="2 3">DSM 21019</strain>
    </source>
</reference>
<feature type="transmembrane region" description="Helical" evidence="1">
    <location>
        <begin position="7"/>
        <end position="25"/>
    </location>
</feature>
<dbReference type="Proteomes" id="UP000199534">
    <property type="component" value="Unassembled WGS sequence"/>
</dbReference>
<name>A0A1I6GW81_9FLAO</name>
<keyword evidence="3" id="KW-1185">Reference proteome</keyword>
<organism evidence="2 3">
    <name type="scientific">Robiginitalea myxolifaciens</name>
    <dbReference type="NCBI Taxonomy" id="400055"/>
    <lineage>
        <taxon>Bacteria</taxon>
        <taxon>Pseudomonadati</taxon>
        <taxon>Bacteroidota</taxon>
        <taxon>Flavobacteriia</taxon>
        <taxon>Flavobacteriales</taxon>
        <taxon>Flavobacteriaceae</taxon>
        <taxon>Robiginitalea</taxon>
    </lineage>
</organism>
<protein>
    <recommendedName>
        <fullName evidence="4">DUF4258 domain-containing protein</fullName>
    </recommendedName>
</protein>
<evidence type="ECO:0000256" key="1">
    <source>
        <dbReference type="SAM" id="Phobius"/>
    </source>
</evidence>
<dbReference type="AlphaFoldDB" id="A0A1I6GW81"/>
<keyword evidence="1" id="KW-0812">Transmembrane</keyword>
<gene>
    <name evidence="2" type="ORF">SAMN04490243_1813</name>
</gene>